<dbReference type="PANTHER" id="PTHR11743:SF70">
    <property type="entry name" value="GH26960P-RELATED"/>
    <property type="match status" value="1"/>
</dbReference>
<dbReference type="GO" id="GO:0015288">
    <property type="term" value="F:porin activity"/>
    <property type="evidence" value="ECO:0007669"/>
    <property type="project" value="UniProtKB-KW"/>
</dbReference>
<dbReference type="EMBL" id="JAODAN010000001">
    <property type="protein sequence ID" value="KAK1927906.1"/>
    <property type="molecule type" value="Genomic_DNA"/>
</dbReference>
<keyword evidence="5" id="KW-0812">Transmembrane</keyword>
<evidence type="ECO:0000256" key="7">
    <source>
        <dbReference type="ARBA" id="ARBA00023065"/>
    </source>
</evidence>
<keyword evidence="12" id="KW-1185">Reference proteome</keyword>
<comment type="caution">
    <text evidence="11">The sequence shown here is derived from an EMBL/GenBank/DDBJ whole genome shotgun (WGS) entry which is preliminary data.</text>
</comment>
<evidence type="ECO:0000256" key="9">
    <source>
        <dbReference type="ARBA" id="ARBA00023128"/>
    </source>
</evidence>
<dbReference type="InterPro" id="IPR001925">
    <property type="entry name" value="Porin_Euk"/>
</dbReference>
<evidence type="ECO:0000256" key="5">
    <source>
        <dbReference type="ARBA" id="ARBA00022692"/>
    </source>
</evidence>
<keyword evidence="7" id="KW-0406">Ion transport</keyword>
<evidence type="ECO:0000256" key="4">
    <source>
        <dbReference type="ARBA" id="ARBA00022452"/>
    </source>
</evidence>
<keyword evidence="8" id="KW-0626">Porin</keyword>
<dbReference type="InterPro" id="IPR027246">
    <property type="entry name" value="Porin_Euk/Tom40"/>
</dbReference>
<keyword evidence="4" id="KW-1134">Transmembrane beta strand</keyword>
<reference evidence="11" key="1">
    <citation type="submission" date="2023-02" db="EMBL/GenBank/DDBJ databases">
        <title>Identification and recombinant expression of a fungal hydrolase from Papiliotrema laurentii that hydrolyzes apple cutin and clears colloidal polyester polyurethane.</title>
        <authorList>
            <consortium name="DOE Joint Genome Institute"/>
            <person name="Roman V.A."/>
            <person name="Bojanowski C."/>
            <person name="Crable B.R."/>
            <person name="Wagner D.N."/>
            <person name="Hung C.S."/>
            <person name="Nadeau L.J."/>
            <person name="Schratz L."/>
            <person name="Haridas S."/>
            <person name="Pangilinan J."/>
            <person name="Lipzen A."/>
            <person name="Na H."/>
            <person name="Yan M."/>
            <person name="Ng V."/>
            <person name="Grigoriev I.V."/>
            <person name="Spatafora J.W."/>
            <person name="Barlow D."/>
            <person name="Biffinger J."/>
            <person name="Kelley-Loughnane N."/>
            <person name="Varaljay V.A."/>
            <person name="Crookes-Goodson W.J."/>
        </authorList>
    </citation>
    <scope>NUCLEOTIDE SEQUENCE</scope>
    <source>
        <strain evidence="11">5307AH</strain>
    </source>
</reference>
<evidence type="ECO:0000256" key="1">
    <source>
        <dbReference type="ARBA" id="ARBA00004294"/>
    </source>
</evidence>
<dbReference type="GO" id="GO:0046930">
    <property type="term" value="C:pore complex"/>
    <property type="evidence" value="ECO:0007669"/>
    <property type="project" value="UniProtKB-KW"/>
</dbReference>
<dbReference type="GO" id="GO:0005741">
    <property type="term" value="C:mitochondrial outer membrane"/>
    <property type="evidence" value="ECO:0007669"/>
    <property type="project" value="UniProtKB-SubCell"/>
</dbReference>
<dbReference type="Pfam" id="PF01459">
    <property type="entry name" value="Porin_3"/>
    <property type="match status" value="1"/>
</dbReference>
<dbReference type="GO" id="GO:0008308">
    <property type="term" value="F:voltage-gated monoatomic anion channel activity"/>
    <property type="evidence" value="ECO:0007669"/>
    <property type="project" value="InterPro"/>
</dbReference>
<dbReference type="PANTHER" id="PTHR11743">
    <property type="entry name" value="VOLTAGE-DEPENDENT ANION-SELECTIVE CHANNEL"/>
    <property type="match status" value="1"/>
</dbReference>
<dbReference type="FunFam" id="2.40.160.10:FF:000012">
    <property type="entry name" value="Voltage-dependent anion-selective channel"/>
    <property type="match status" value="1"/>
</dbReference>
<organism evidence="11 12">
    <name type="scientific">Papiliotrema laurentii</name>
    <name type="common">Cryptococcus laurentii</name>
    <dbReference type="NCBI Taxonomy" id="5418"/>
    <lineage>
        <taxon>Eukaryota</taxon>
        <taxon>Fungi</taxon>
        <taxon>Dikarya</taxon>
        <taxon>Basidiomycota</taxon>
        <taxon>Agaricomycotina</taxon>
        <taxon>Tremellomycetes</taxon>
        <taxon>Tremellales</taxon>
        <taxon>Rhynchogastremaceae</taxon>
        <taxon>Papiliotrema</taxon>
    </lineage>
</organism>
<comment type="subcellular location">
    <subcellularLocation>
        <location evidence="1">Mitochondrion outer membrane</location>
    </subcellularLocation>
</comment>
<evidence type="ECO:0000256" key="3">
    <source>
        <dbReference type="ARBA" id="ARBA00022448"/>
    </source>
</evidence>
<keyword evidence="6" id="KW-1000">Mitochondrion outer membrane</keyword>
<evidence type="ECO:0000256" key="8">
    <source>
        <dbReference type="ARBA" id="ARBA00023114"/>
    </source>
</evidence>
<evidence type="ECO:0000256" key="10">
    <source>
        <dbReference type="ARBA" id="ARBA00023136"/>
    </source>
</evidence>
<keyword evidence="9" id="KW-0496">Mitochondrion</keyword>
<proteinExistence type="inferred from homology"/>
<dbReference type="AlphaFoldDB" id="A0AAD9L954"/>
<sequence>MSQPVPPSWRDLGKSAGDLLQKDYPIQGTSLEVKTLTPSNVTFKVAGQRSQDAQIAGDIEGKYVDFKNGLTFTQAWTTANVLRTQVELDNLFVKGLKFDLAGALNPAKSQKSVILTTIYKQPSLHSRVTADLFKGPTFTADAVVGRDGFLAGGEASYDVTSGAITRYAAALGFSAPEYAVTLHGLGNLSTFSASYYHKVSKDVEAGAKAIYDTKSTLNGVSLEVGAKTYLDNAAFIKTKINNSGVLCFGYTQALRPGVKAAFGLAIDTTRINDPTAGQAAHKVGASFTFNS</sequence>
<dbReference type="CDD" id="cd07306">
    <property type="entry name" value="Porin3_VDAC"/>
    <property type="match status" value="1"/>
</dbReference>
<keyword evidence="10" id="KW-0472">Membrane</keyword>
<dbReference type="PRINTS" id="PR00185">
    <property type="entry name" value="EUKARYTPORIN"/>
</dbReference>
<dbReference type="Proteomes" id="UP001182556">
    <property type="component" value="Unassembled WGS sequence"/>
</dbReference>
<keyword evidence="3" id="KW-0813">Transport</keyword>
<evidence type="ECO:0000313" key="11">
    <source>
        <dbReference type="EMBL" id="KAK1927906.1"/>
    </source>
</evidence>
<dbReference type="Gene3D" id="2.40.160.10">
    <property type="entry name" value="Porin"/>
    <property type="match status" value="1"/>
</dbReference>
<protein>
    <submittedName>
        <fullName evidence="11">Voltage-dependent ion-selective channel</fullName>
    </submittedName>
</protein>
<accession>A0AAD9L954</accession>
<name>A0AAD9L954_PAPLA</name>
<gene>
    <name evidence="11" type="ORF">DB88DRAFT_479734</name>
</gene>
<evidence type="ECO:0000313" key="12">
    <source>
        <dbReference type="Proteomes" id="UP001182556"/>
    </source>
</evidence>
<evidence type="ECO:0000256" key="2">
    <source>
        <dbReference type="ARBA" id="ARBA00007780"/>
    </source>
</evidence>
<comment type="similarity">
    <text evidence="2">Belongs to the eukaryotic mitochondrial porin family.</text>
</comment>
<evidence type="ECO:0000256" key="6">
    <source>
        <dbReference type="ARBA" id="ARBA00022787"/>
    </source>
</evidence>
<dbReference type="InterPro" id="IPR023614">
    <property type="entry name" value="Porin_dom_sf"/>
</dbReference>